<dbReference type="InterPro" id="IPR003172">
    <property type="entry name" value="ML_dom"/>
</dbReference>
<dbReference type="SMART" id="SM00737">
    <property type="entry name" value="ML"/>
    <property type="match status" value="1"/>
</dbReference>
<evidence type="ECO:0000256" key="4">
    <source>
        <dbReference type="ARBA" id="ARBA00016056"/>
    </source>
</evidence>
<sequence>MKVEAVSLIAFAVLTLAAPLALSIQSTESLQRILEDEPTLSNCGIDNSFFEPSSIVANPDPPIKGQDLTIQVVGDLSQPLDVGTRIQMTVKVGPITITKHEIDVCEQLEESGESCPIPEGEVVLSKTFRIPAEIPPGKYYSRIELFAPGEILPIGCVHGTVVFE</sequence>
<name>A0A1Y2BVV9_9FUNG</name>
<evidence type="ECO:0000256" key="3">
    <source>
        <dbReference type="ARBA" id="ARBA00011245"/>
    </source>
</evidence>
<dbReference type="PANTHER" id="PTHR11306:SF0">
    <property type="entry name" value="PHOSPHATIDYLGLYCEROL_PHOSPHATIDYLINOSITOL TRANSFER PROTEIN"/>
    <property type="match status" value="1"/>
</dbReference>
<dbReference type="STRING" id="329046.A0A1Y2BVV9"/>
<dbReference type="EMBL" id="MCGO01000042">
    <property type="protein sequence ID" value="ORY38918.1"/>
    <property type="molecule type" value="Genomic_DNA"/>
</dbReference>
<dbReference type="PANTHER" id="PTHR11306">
    <property type="entry name" value="NIEMANN PICK TYPE C2 PROTEIN NPC2-RELATED"/>
    <property type="match status" value="1"/>
</dbReference>
<dbReference type="Proteomes" id="UP000193642">
    <property type="component" value="Unassembled WGS sequence"/>
</dbReference>
<dbReference type="InterPro" id="IPR039670">
    <property type="entry name" value="NPC2-like"/>
</dbReference>
<evidence type="ECO:0000259" key="9">
    <source>
        <dbReference type="SMART" id="SM00737"/>
    </source>
</evidence>
<dbReference type="GO" id="GO:0032934">
    <property type="term" value="F:sterol binding"/>
    <property type="evidence" value="ECO:0007669"/>
    <property type="project" value="InterPro"/>
</dbReference>
<evidence type="ECO:0000256" key="5">
    <source>
        <dbReference type="ARBA" id="ARBA00022448"/>
    </source>
</evidence>
<comment type="similarity">
    <text evidence="2">Belongs to the NPC2 family.</text>
</comment>
<feature type="signal peptide" evidence="8">
    <location>
        <begin position="1"/>
        <end position="23"/>
    </location>
</feature>
<evidence type="ECO:0000256" key="1">
    <source>
        <dbReference type="ARBA" id="ARBA00002053"/>
    </source>
</evidence>
<dbReference type="Gene3D" id="2.70.220.10">
    <property type="entry name" value="Ganglioside GM2 activator"/>
    <property type="match status" value="1"/>
</dbReference>
<evidence type="ECO:0000256" key="2">
    <source>
        <dbReference type="ARBA" id="ARBA00006370"/>
    </source>
</evidence>
<evidence type="ECO:0000256" key="8">
    <source>
        <dbReference type="SAM" id="SignalP"/>
    </source>
</evidence>
<keyword evidence="11" id="KW-1185">Reference proteome</keyword>
<dbReference type="AlphaFoldDB" id="A0A1Y2BVV9"/>
<accession>A0A1Y2BVV9</accession>
<dbReference type="InterPro" id="IPR036846">
    <property type="entry name" value="GM2-AP_sf"/>
</dbReference>
<evidence type="ECO:0000256" key="7">
    <source>
        <dbReference type="ARBA" id="ARBA00023055"/>
    </source>
</evidence>
<feature type="domain" description="MD-2-related lipid-recognition" evidence="9">
    <location>
        <begin position="40"/>
        <end position="161"/>
    </location>
</feature>
<feature type="chain" id="PRO_5013208881" description="Phosphatidylglycerol/phosphatidylinositol transfer protein" evidence="8">
    <location>
        <begin position="24"/>
        <end position="164"/>
    </location>
</feature>
<reference evidence="10 11" key="1">
    <citation type="submission" date="2016-07" db="EMBL/GenBank/DDBJ databases">
        <title>Pervasive Adenine N6-methylation of Active Genes in Fungi.</title>
        <authorList>
            <consortium name="DOE Joint Genome Institute"/>
            <person name="Mondo S.J."/>
            <person name="Dannebaum R.O."/>
            <person name="Kuo R.C."/>
            <person name="Labutti K."/>
            <person name="Haridas S."/>
            <person name="Kuo A."/>
            <person name="Salamov A."/>
            <person name="Ahrendt S.R."/>
            <person name="Lipzen A."/>
            <person name="Sullivan W."/>
            <person name="Andreopoulos W.B."/>
            <person name="Clum A."/>
            <person name="Lindquist E."/>
            <person name="Daum C."/>
            <person name="Ramamoorthy G.K."/>
            <person name="Gryganskyi A."/>
            <person name="Culley D."/>
            <person name="Magnuson J.K."/>
            <person name="James T.Y."/>
            <person name="O'Malley M.A."/>
            <person name="Stajich J.E."/>
            <person name="Spatafora J.W."/>
            <person name="Visel A."/>
            <person name="Grigoriev I.V."/>
        </authorList>
    </citation>
    <scope>NUCLEOTIDE SEQUENCE [LARGE SCALE GENOMIC DNA]</scope>
    <source>
        <strain evidence="10 11">JEL800</strain>
    </source>
</reference>
<keyword evidence="5" id="KW-0813">Transport</keyword>
<dbReference type="GO" id="GO:0015918">
    <property type="term" value="P:sterol transport"/>
    <property type="evidence" value="ECO:0007669"/>
    <property type="project" value="InterPro"/>
</dbReference>
<organism evidence="10 11">
    <name type="scientific">Rhizoclosmatium globosum</name>
    <dbReference type="NCBI Taxonomy" id="329046"/>
    <lineage>
        <taxon>Eukaryota</taxon>
        <taxon>Fungi</taxon>
        <taxon>Fungi incertae sedis</taxon>
        <taxon>Chytridiomycota</taxon>
        <taxon>Chytridiomycota incertae sedis</taxon>
        <taxon>Chytridiomycetes</taxon>
        <taxon>Chytridiales</taxon>
        <taxon>Chytriomycetaceae</taxon>
        <taxon>Rhizoclosmatium</taxon>
    </lineage>
</organism>
<keyword evidence="7" id="KW-0445">Lipid transport</keyword>
<comment type="caution">
    <text evidence="10">The sequence shown here is derived from an EMBL/GenBank/DDBJ whole genome shotgun (WGS) entry which is preliminary data.</text>
</comment>
<evidence type="ECO:0000256" key="6">
    <source>
        <dbReference type="ARBA" id="ARBA00022729"/>
    </source>
</evidence>
<evidence type="ECO:0000313" key="11">
    <source>
        <dbReference type="Proteomes" id="UP000193642"/>
    </source>
</evidence>
<dbReference type="OrthoDB" id="6409159at2759"/>
<dbReference type="Pfam" id="PF02221">
    <property type="entry name" value="E1_DerP2_DerF2"/>
    <property type="match status" value="1"/>
</dbReference>
<gene>
    <name evidence="10" type="ORF">BCR33DRAFT_700404</name>
</gene>
<proteinExistence type="inferred from homology"/>
<comment type="function">
    <text evidence="1">Catalyzes the intermembrane transfer of phosphatidylglycerol and phosphatidylinositol.</text>
</comment>
<keyword evidence="6 8" id="KW-0732">Signal</keyword>
<evidence type="ECO:0000313" key="10">
    <source>
        <dbReference type="EMBL" id="ORY38918.1"/>
    </source>
</evidence>
<protein>
    <recommendedName>
        <fullName evidence="4">Phosphatidylglycerol/phosphatidylinositol transfer protein</fullName>
    </recommendedName>
</protein>
<comment type="subunit">
    <text evidence="3">Monomer.</text>
</comment>
<dbReference type="InterPro" id="IPR014756">
    <property type="entry name" value="Ig_E-set"/>
</dbReference>
<dbReference type="SUPFAM" id="SSF81296">
    <property type="entry name" value="E set domains"/>
    <property type="match status" value="1"/>
</dbReference>